<reference evidence="2 3" key="1">
    <citation type="journal article" date="2022" name="Nat. Ecol. Evol.">
        <title>A masculinizing supergene underlies an exaggerated male reproductive morph in a spider.</title>
        <authorList>
            <person name="Hendrickx F."/>
            <person name="De Corte Z."/>
            <person name="Sonet G."/>
            <person name="Van Belleghem S.M."/>
            <person name="Kostlbacher S."/>
            <person name="Vangestel C."/>
        </authorList>
    </citation>
    <scope>NUCLEOTIDE SEQUENCE [LARGE SCALE GENOMIC DNA]</scope>
    <source>
        <strain evidence="2">W744_W776</strain>
    </source>
</reference>
<organism evidence="2 3">
    <name type="scientific">Oedothorax gibbosus</name>
    <dbReference type="NCBI Taxonomy" id="931172"/>
    <lineage>
        <taxon>Eukaryota</taxon>
        <taxon>Metazoa</taxon>
        <taxon>Ecdysozoa</taxon>
        <taxon>Arthropoda</taxon>
        <taxon>Chelicerata</taxon>
        <taxon>Arachnida</taxon>
        <taxon>Araneae</taxon>
        <taxon>Araneomorphae</taxon>
        <taxon>Entelegynae</taxon>
        <taxon>Araneoidea</taxon>
        <taxon>Linyphiidae</taxon>
        <taxon>Erigoninae</taxon>
        <taxon>Oedothorax</taxon>
    </lineage>
</organism>
<protein>
    <submittedName>
        <fullName evidence="2">Uncharacterized protein</fullName>
    </submittedName>
</protein>
<evidence type="ECO:0000313" key="2">
    <source>
        <dbReference type="EMBL" id="KAG8198377.1"/>
    </source>
</evidence>
<sequence length="148" mass="16363">MLIPWSSDPIAVEGRALPIGASPPPRPLIGSNRPKGAGPHAVTCWLFLQPLPRGRAPEGTRACYFEGRTNREHKHKRRRPPEACHSPSSRHLQAGRRTELKISLSGRNRIDKYTREVNNETLTGKCPSRFAGLGTDTPVPGELTISWT</sequence>
<dbReference type="EMBL" id="JAFNEN010000041">
    <property type="protein sequence ID" value="KAG8198377.1"/>
    <property type="molecule type" value="Genomic_DNA"/>
</dbReference>
<keyword evidence="3" id="KW-1185">Reference proteome</keyword>
<comment type="caution">
    <text evidence="2">The sequence shown here is derived from an EMBL/GenBank/DDBJ whole genome shotgun (WGS) entry which is preliminary data.</text>
</comment>
<dbReference type="Proteomes" id="UP000827092">
    <property type="component" value="Unassembled WGS sequence"/>
</dbReference>
<evidence type="ECO:0000256" key="1">
    <source>
        <dbReference type="SAM" id="MobiDB-lite"/>
    </source>
</evidence>
<gene>
    <name evidence="2" type="ORF">JTE90_021622</name>
</gene>
<feature type="region of interest" description="Disordered" evidence="1">
    <location>
        <begin position="67"/>
        <end position="98"/>
    </location>
</feature>
<evidence type="ECO:0000313" key="3">
    <source>
        <dbReference type="Proteomes" id="UP000827092"/>
    </source>
</evidence>
<name>A0AAV6VR69_9ARAC</name>
<proteinExistence type="predicted"/>
<dbReference type="AlphaFoldDB" id="A0AAV6VR69"/>
<accession>A0AAV6VR69</accession>